<protein>
    <recommendedName>
        <fullName evidence="4">EB domain-containing protein</fullName>
    </recommendedName>
</protein>
<feature type="chain" id="PRO_5035833404" description="EB domain-containing protein" evidence="1">
    <location>
        <begin position="24"/>
        <end position="182"/>
    </location>
</feature>
<dbReference type="Proteomes" id="UP000605970">
    <property type="component" value="Unassembled WGS sequence"/>
</dbReference>
<evidence type="ECO:0008006" key="4">
    <source>
        <dbReference type="Google" id="ProtNLM"/>
    </source>
</evidence>
<name>A0A8S9ZFU0_9BILA</name>
<reference evidence="2" key="1">
    <citation type="journal article" date="2020" name="Ecol. Evol.">
        <title>Genome structure and content of the rice root-knot nematode (Meloidogyne graminicola).</title>
        <authorList>
            <person name="Phan N.T."/>
            <person name="Danchin E.G.J."/>
            <person name="Klopp C."/>
            <person name="Perfus-Barbeoch L."/>
            <person name="Kozlowski D.K."/>
            <person name="Koutsovoulos G.D."/>
            <person name="Lopez-Roques C."/>
            <person name="Bouchez O."/>
            <person name="Zahm M."/>
            <person name="Besnard G."/>
            <person name="Bellafiore S."/>
        </authorList>
    </citation>
    <scope>NUCLEOTIDE SEQUENCE</scope>
    <source>
        <strain evidence="2">VN-18</strain>
    </source>
</reference>
<proteinExistence type="predicted"/>
<gene>
    <name evidence="2" type="ORF">Mgra_00008465</name>
</gene>
<organism evidence="2 3">
    <name type="scientific">Meloidogyne graminicola</name>
    <dbReference type="NCBI Taxonomy" id="189291"/>
    <lineage>
        <taxon>Eukaryota</taxon>
        <taxon>Metazoa</taxon>
        <taxon>Ecdysozoa</taxon>
        <taxon>Nematoda</taxon>
        <taxon>Chromadorea</taxon>
        <taxon>Rhabditida</taxon>
        <taxon>Tylenchina</taxon>
        <taxon>Tylenchomorpha</taxon>
        <taxon>Tylenchoidea</taxon>
        <taxon>Meloidogynidae</taxon>
        <taxon>Meloidogyninae</taxon>
        <taxon>Meloidogyne</taxon>
    </lineage>
</organism>
<dbReference type="PANTHER" id="PTHR37973">
    <property type="entry name" value="CHONDROITIN PROTEOGLYCAN 3"/>
    <property type="match status" value="1"/>
</dbReference>
<keyword evidence="1" id="KW-0732">Signal</keyword>
<sequence length="182" mass="19913">MVKNIFIILIISLLFIVPLLLEAALFNPNFESPEFREEAFWRADENKTCPPAAKCYEDSNCGNGKCVGGRICQCNCIEKTLCSTPVLSPLLSTLNGGGGKKCGGLKNACNETSNLCNCDQAFKDAGFKNTLDAIPKVCSLLNKCGSENDEKCHGMPCLPGFCVCPKTKIKRIYKFNMINQLL</sequence>
<evidence type="ECO:0000313" key="3">
    <source>
        <dbReference type="Proteomes" id="UP000605970"/>
    </source>
</evidence>
<comment type="caution">
    <text evidence="2">The sequence shown here is derived from an EMBL/GenBank/DDBJ whole genome shotgun (WGS) entry which is preliminary data.</text>
</comment>
<evidence type="ECO:0000256" key="1">
    <source>
        <dbReference type="SAM" id="SignalP"/>
    </source>
</evidence>
<dbReference type="EMBL" id="JABEBT010000111">
    <property type="protein sequence ID" value="KAF7632152.1"/>
    <property type="molecule type" value="Genomic_DNA"/>
</dbReference>
<evidence type="ECO:0000313" key="2">
    <source>
        <dbReference type="EMBL" id="KAF7632152.1"/>
    </source>
</evidence>
<keyword evidence="3" id="KW-1185">Reference proteome</keyword>
<dbReference type="OrthoDB" id="5816387at2759"/>
<feature type="signal peptide" evidence="1">
    <location>
        <begin position="1"/>
        <end position="23"/>
    </location>
</feature>
<dbReference type="PANTHER" id="PTHR37973:SF3">
    <property type="entry name" value="CHONDROITIN PROTEOGLYCAN 3-RELATED"/>
    <property type="match status" value="1"/>
</dbReference>
<accession>A0A8S9ZFU0</accession>
<dbReference type="AlphaFoldDB" id="A0A8S9ZFU0"/>
<dbReference type="InterPro" id="IPR039260">
    <property type="entry name" value="Cpg-3"/>
</dbReference>